<evidence type="ECO:0000313" key="2">
    <source>
        <dbReference type="Proteomes" id="UP001595829"/>
    </source>
</evidence>
<sequence length="154" mass="16851">MALHASWVHGNAVTVESPEVLARQGHFGWGGDMEILPGKSSWFHITVPTPVIVSDVRTKLIKVFVLFRTDPHRGRIRNVHVWDGSEKIQEFNDLSSEGEHRTGLDAQNTFSLNQPHTVIFGIGISFKCSAAIGFDTPIGSSRLIIATAGGDFTT</sequence>
<dbReference type="Proteomes" id="UP001595829">
    <property type="component" value="Unassembled WGS sequence"/>
</dbReference>
<gene>
    <name evidence="1" type="ORF">ACFPM3_20640</name>
</gene>
<reference evidence="2" key="1">
    <citation type="journal article" date="2019" name="Int. J. Syst. Evol. Microbiol.">
        <title>The Global Catalogue of Microorganisms (GCM) 10K type strain sequencing project: providing services to taxonomists for standard genome sequencing and annotation.</title>
        <authorList>
            <consortium name="The Broad Institute Genomics Platform"/>
            <consortium name="The Broad Institute Genome Sequencing Center for Infectious Disease"/>
            <person name="Wu L."/>
            <person name="Ma J."/>
        </authorList>
    </citation>
    <scope>NUCLEOTIDE SEQUENCE [LARGE SCALE GENOMIC DNA]</scope>
    <source>
        <strain evidence="2">CGMCC 4.1648</strain>
    </source>
</reference>
<dbReference type="RefSeq" id="WP_380842476.1">
    <property type="nucleotide sequence ID" value="NZ_JBHMCZ010000043.1"/>
</dbReference>
<evidence type="ECO:0000313" key="1">
    <source>
        <dbReference type="EMBL" id="MFC5024535.1"/>
    </source>
</evidence>
<dbReference type="Pfam" id="PF20328">
    <property type="entry name" value="DUF6623"/>
    <property type="match status" value="1"/>
</dbReference>
<comment type="caution">
    <text evidence="1">The sequence shown here is derived from an EMBL/GenBank/DDBJ whole genome shotgun (WGS) entry which is preliminary data.</text>
</comment>
<organism evidence="1 2">
    <name type="scientific">Streptomyces coeruleoprunus</name>
    <dbReference type="NCBI Taxonomy" id="285563"/>
    <lineage>
        <taxon>Bacteria</taxon>
        <taxon>Bacillati</taxon>
        <taxon>Actinomycetota</taxon>
        <taxon>Actinomycetes</taxon>
        <taxon>Kitasatosporales</taxon>
        <taxon>Streptomycetaceae</taxon>
        <taxon>Streptomyces</taxon>
    </lineage>
</organism>
<proteinExistence type="predicted"/>
<protein>
    <submittedName>
        <fullName evidence="1">DUF6623 family protein</fullName>
    </submittedName>
</protein>
<accession>A0ABV9XK31</accession>
<name>A0ABV9XK31_9ACTN</name>
<keyword evidence="2" id="KW-1185">Reference proteome</keyword>
<dbReference type="InterPro" id="IPR046731">
    <property type="entry name" value="DUF6623"/>
</dbReference>
<dbReference type="EMBL" id="JBHSJD010000015">
    <property type="protein sequence ID" value="MFC5024535.1"/>
    <property type="molecule type" value="Genomic_DNA"/>
</dbReference>